<feature type="compositionally biased region" description="Polar residues" evidence="24">
    <location>
        <begin position="1358"/>
        <end position="1367"/>
    </location>
</feature>
<dbReference type="GO" id="GO:0005524">
    <property type="term" value="F:ATP binding"/>
    <property type="evidence" value="ECO:0007669"/>
    <property type="project" value="UniProtKB-UniRule"/>
</dbReference>
<dbReference type="PROSITE" id="PS51859">
    <property type="entry name" value="RHO_BD"/>
    <property type="match status" value="1"/>
</dbReference>
<feature type="coiled-coil region" evidence="23">
    <location>
        <begin position="572"/>
        <end position="651"/>
    </location>
</feature>
<dbReference type="PANTHER" id="PTHR22988">
    <property type="entry name" value="MYOTONIC DYSTROPHY S/T KINASE-RELATED"/>
    <property type="match status" value="1"/>
</dbReference>
<evidence type="ECO:0000256" key="15">
    <source>
        <dbReference type="ARBA" id="ARBA00022833"/>
    </source>
</evidence>
<evidence type="ECO:0000256" key="19">
    <source>
        <dbReference type="ARBA" id="ARBA00023136"/>
    </source>
</evidence>
<dbReference type="InterPro" id="IPR000961">
    <property type="entry name" value="AGC-kinase_C"/>
</dbReference>
<evidence type="ECO:0000259" key="27">
    <source>
        <dbReference type="PROSITE" id="PS50081"/>
    </source>
</evidence>
<dbReference type="FunFam" id="1.20.5.340:FF:000078">
    <property type="entry name" value="Rho kinase"/>
    <property type="match status" value="1"/>
</dbReference>
<dbReference type="GO" id="GO:0072518">
    <property type="term" value="F:Rho-dependent protein serine/threonine kinase activity"/>
    <property type="evidence" value="ECO:0000318"/>
    <property type="project" value="GO_Central"/>
</dbReference>
<evidence type="ECO:0000256" key="10">
    <source>
        <dbReference type="ARBA" id="ARBA00022679"/>
    </source>
</evidence>
<dbReference type="SUPFAM" id="SSF56112">
    <property type="entry name" value="Protein kinase-like (PK-like)"/>
    <property type="match status" value="1"/>
</dbReference>
<dbReference type="PROSITE" id="PS00108">
    <property type="entry name" value="PROTEIN_KINASE_ST"/>
    <property type="match status" value="1"/>
</dbReference>
<dbReference type="GO" id="GO:0000281">
    <property type="term" value="P:mitotic cytokinesis"/>
    <property type="evidence" value="ECO:0000318"/>
    <property type="project" value="GO_Central"/>
</dbReference>
<protein>
    <recommendedName>
        <fullName evidence="5">non-specific serine/threonine protein kinase</fullName>
        <ecNumber evidence="5">2.7.11.1</ecNumber>
    </recommendedName>
</protein>
<proteinExistence type="inferred from homology"/>
<keyword evidence="18 21" id="KW-0175">Coiled coil</keyword>
<dbReference type="CTD" id="579202"/>
<keyword evidence="8" id="KW-0723">Serine/threonine-protein kinase</keyword>
<evidence type="ECO:0000256" key="16">
    <source>
        <dbReference type="ARBA" id="ARBA00022840"/>
    </source>
</evidence>
<dbReference type="PROSITE" id="PS00107">
    <property type="entry name" value="PROTEIN_KINASE_ATP"/>
    <property type="match status" value="1"/>
</dbReference>
<dbReference type="SMART" id="SM00220">
    <property type="entry name" value="S_TKc"/>
    <property type="match status" value="1"/>
</dbReference>
<feature type="domain" description="Protein kinase" evidence="26">
    <location>
        <begin position="79"/>
        <end position="341"/>
    </location>
</feature>
<dbReference type="InterPro" id="IPR017441">
    <property type="entry name" value="Protein_kinase_ATP_BS"/>
</dbReference>
<keyword evidence="7" id="KW-0963">Cytoplasm</keyword>
<dbReference type="PROSITE" id="PS51285">
    <property type="entry name" value="AGC_KINASE_CTER"/>
    <property type="match status" value="1"/>
</dbReference>
<evidence type="ECO:0000256" key="5">
    <source>
        <dbReference type="ARBA" id="ARBA00012513"/>
    </source>
</evidence>
<reference evidence="30" key="2">
    <citation type="submission" date="2021-01" db="UniProtKB">
        <authorList>
            <consortium name="EnsemblMetazoa"/>
        </authorList>
    </citation>
    <scope>IDENTIFICATION</scope>
</reference>
<evidence type="ECO:0000256" key="14">
    <source>
        <dbReference type="ARBA" id="ARBA00022777"/>
    </source>
</evidence>
<dbReference type="SMART" id="SM00133">
    <property type="entry name" value="S_TK_X"/>
    <property type="match status" value="1"/>
</dbReference>
<dbReference type="SUPFAM" id="SSF50729">
    <property type="entry name" value="PH domain-like"/>
    <property type="match status" value="1"/>
</dbReference>
<dbReference type="FunFam" id="3.30.200.20:FF:000072">
    <property type="entry name" value="Rho-associated protein kinase 2"/>
    <property type="match status" value="1"/>
</dbReference>
<dbReference type="GO" id="GO:0005737">
    <property type="term" value="C:cytoplasm"/>
    <property type="evidence" value="ECO:0000318"/>
    <property type="project" value="GO_Central"/>
</dbReference>
<evidence type="ECO:0000259" key="25">
    <source>
        <dbReference type="PROSITE" id="PS50003"/>
    </source>
</evidence>
<dbReference type="CDD" id="cd22250">
    <property type="entry name" value="ROCK_SBD"/>
    <property type="match status" value="1"/>
</dbReference>
<evidence type="ECO:0000313" key="31">
    <source>
        <dbReference type="Proteomes" id="UP000007110"/>
    </source>
</evidence>
<feature type="domain" description="RhoBD" evidence="29">
    <location>
        <begin position="950"/>
        <end position="1018"/>
    </location>
</feature>
<reference evidence="31" key="1">
    <citation type="submission" date="2015-02" db="EMBL/GenBank/DDBJ databases">
        <title>Genome sequencing for Strongylocentrotus purpuratus.</title>
        <authorList>
            <person name="Murali S."/>
            <person name="Liu Y."/>
            <person name="Vee V."/>
            <person name="English A."/>
            <person name="Wang M."/>
            <person name="Skinner E."/>
            <person name="Han Y."/>
            <person name="Muzny D.M."/>
            <person name="Worley K.C."/>
            <person name="Gibbs R.A."/>
        </authorList>
    </citation>
    <scope>NUCLEOTIDE SEQUENCE</scope>
</reference>
<organism evidence="30 31">
    <name type="scientific">Strongylocentrotus purpuratus</name>
    <name type="common">Purple sea urchin</name>
    <dbReference type="NCBI Taxonomy" id="7668"/>
    <lineage>
        <taxon>Eukaryota</taxon>
        <taxon>Metazoa</taxon>
        <taxon>Echinodermata</taxon>
        <taxon>Eleutherozoa</taxon>
        <taxon>Echinozoa</taxon>
        <taxon>Echinoidea</taxon>
        <taxon>Euechinoidea</taxon>
        <taxon>Echinacea</taxon>
        <taxon>Camarodonta</taxon>
        <taxon>Echinidea</taxon>
        <taxon>Strongylocentrotidae</taxon>
        <taxon>Strongylocentrotus</taxon>
    </lineage>
</organism>
<evidence type="ECO:0000256" key="1">
    <source>
        <dbReference type="ARBA" id="ARBA00001946"/>
    </source>
</evidence>
<dbReference type="GO" id="GO:0032956">
    <property type="term" value="P:regulation of actin cytoskeleton organization"/>
    <property type="evidence" value="ECO:0000318"/>
    <property type="project" value="GO_Central"/>
</dbReference>
<dbReference type="InterPro" id="IPR001849">
    <property type="entry name" value="PH_domain"/>
</dbReference>
<evidence type="ECO:0000256" key="4">
    <source>
        <dbReference type="ARBA" id="ARBA00009903"/>
    </source>
</evidence>
<evidence type="ECO:0000259" key="26">
    <source>
        <dbReference type="PROSITE" id="PS50011"/>
    </source>
</evidence>
<dbReference type="FunFam" id="2.30.29.30:FF:000308">
    <property type="entry name" value="Rho-associated protein kinase 1"/>
    <property type="match status" value="1"/>
</dbReference>
<keyword evidence="11" id="KW-0479">Metal-binding</keyword>
<keyword evidence="14" id="KW-0418">Kinase</keyword>
<dbReference type="InterPro" id="IPR000719">
    <property type="entry name" value="Prot_kinase_dom"/>
</dbReference>
<feature type="region of interest" description="Disordered" evidence="24">
    <location>
        <begin position="1347"/>
        <end position="1367"/>
    </location>
</feature>
<dbReference type="GO" id="GO:0008270">
    <property type="term" value="F:zinc ion binding"/>
    <property type="evidence" value="ECO:0007669"/>
    <property type="project" value="UniProtKB-KW"/>
</dbReference>
<comment type="similarity">
    <text evidence="4">Belongs to the protein kinase superfamily. AGC Ser/Thr protein kinase family.</text>
</comment>
<keyword evidence="19" id="KW-0472">Membrane</keyword>
<dbReference type="CDD" id="cd20813">
    <property type="entry name" value="C1_ROCK"/>
    <property type="match status" value="1"/>
</dbReference>
<dbReference type="InParanoid" id="A0A7M7NP53"/>
<dbReference type="EC" id="2.7.11.1" evidence="5"/>
<keyword evidence="16 22" id="KW-0067">ATP-binding</keyword>
<evidence type="ECO:0000256" key="11">
    <source>
        <dbReference type="ARBA" id="ARBA00022723"/>
    </source>
</evidence>
<evidence type="ECO:0000256" key="8">
    <source>
        <dbReference type="ARBA" id="ARBA00022527"/>
    </source>
</evidence>
<dbReference type="GO" id="GO:0005886">
    <property type="term" value="C:plasma membrane"/>
    <property type="evidence" value="ECO:0007669"/>
    <property type="project" value="UniProtKB-SubCell"/>
</dbReference>
<dbReference type="Gene3D" id="2.30.29.30">
    <property type="entry name" value="Pleckstrin-homology domain (PH domain)/Phosphotyrosine-binding domain (PTB)"/>
    <property type="match status" value="1"/>
</dbReference>
<accession>A0A7M7NP53</accession>
<evidence type="ECO:0000256" key="24">
    <source>
        <dbReference type="SAM" id="MobiDB-lite"/>
    </source>
</evidence>
<evidence type="ECO:0000256" key="22">
    <source>
        <dbReference type="PROSITE-ProRule" id="PRU10141"/>
    </source>
</evidence>
<dbReference type="InterPro" id="IPR050839">
    <property type="entry name" value="Rho-assoc_Ser/Thr_Kinase"/>
</dbReference>
<keyword evidence="10" id="KW-0808">Transferase</keyword>
<dbReference type="PROSITE" id="PS50003">
    <property type="entry name" value="PH_DOMAIN"/>
    <property type="match status" value="1"/>
</dbReference>
<sequence>MSSAPPKMSLTQRYQTLENRIKDPKCLINYEALLDSICALTRDCGIPALRKSKNVENFLSRYEQKAGDITTHRLSSHDFQMIKVIGRGAFGEVKVVRERTSKKVYAMKCLSKFEMIKRSDSAFYWEERDIMAHANSEWIVQLHYAFQDEKYLYMVMDYMPGGDLVNLMSNYEIPEKWARFYTAEVVLALDAIHSMGFIHRDVKPDNMLLDSSGHLKLADFGTCMRMERDGMVRSDTAVGTPDYISPEVLKSQAGNGQYGRECDWWSVGVFIYEMLVGDTPFYADSLVGTYSKIMDHRNSLEFPDDISISGPAKDLICKFLTDRDTRLGKNGIDEIKLHRFFKNDMWTYDNIRNTVPPVVPELISDVDTSNFDEIEPEDHPEESFQSPKTFAGNNLPFIGFTYNKSNKLFTSVEGGVKEADGHVSAPNVGGREYEEMKRKTHSLEKQIEAEMRRNKDLDQKNKHIASKFDRIKQDLELENNDKLHLQNKLMDKEREYVQLKHKHTELARRAEQEQEGRKRVERQVSHITDMERELKELKLRSEKTTILERQVENLNKQLQTEGDQHARSKKMFGDHQKNYAHLEQEISELRDKYTRELNNKMMLDQEVIRMQTQLEEEQRGRSRMEDLKAELERQNAQATQEMNRLKQGESRSIATMQNHQESIIILEKTKASLEFDLKALQNTHEQGVKEHRDAMAAVNAEKKRITRTQEDELQKTLVQEREMRVQVDKQNSILELDLKQAQQKIERMENMIKMEEQKTKEKMLQLEQEEQRHRFTQNDLKASKQTSSGYQTDIKRLRNELNTIKEQGKNFEEALEKSKSIASLNGSQISDLQEQLEAEHTFNALYKSQNQVLSEELMESKQEYQQLQQDYHQLSNEKESLAAQLELTLTKADSEQLARTIAEDQYTDLEREKTMVELEYKEQIQRHKCTLNDKNSHLNKELEDDKTQLNNRIMTLNTEKDELNKKLKESSEAQEAMETKHQEMEKQMEQNKKLLGEEKLKKEQAVSKLAEIMNRKDFNPSSRKGKKVSQAAMNQKEKECRKLQQQLNQERDKYSQMVIKFTKEKEELTVQYTEEYSKHCELQLELDSRDSELEQLQQQIKNLTAMHASDSASINSAGEAENGQGGRLEGWLSLPGKNLRRHGWKKHFVEVSSKKILFYESEDQKAQKKPYLVLAIDKLFHVRAVTQGDVIRAEARDIPRIFQLLYAGEGENRRMVPDEANENPGQDDEEGTIVHKNHKFTVVHFHMPTTCECCSKTLSHLVRPPPALECKLCRLKVHKEHYDKQEEFCPPCKVNIDAETAKHMLLMANSKEEQQRWIGKLGKQIQDKRVSLPRTSSINSPRNVVVANRRVSQPARLASSSSMNRGR</sequence>
<keyword evidence="15" id="KW-0862">Zinc</keyword>
<feature type="domain" description="PH" evidence="25">
    <location>
        <begin position="1125"/>
        <end position="1326"/>
    </location>
</feature>
<keyword evidence="20" id="KW-0206">Cytoskeleton</keyword>
<dbReference type="GeneID" id="579202"/>
<dbReference type="OrthoDB" id="2156623at2759"/>
<evidence type="ECO:0000256" key="9">
    <source>
        <dbReference type="ARBA" id="ARBA00022553"/>
    </source>
</evidence>
<keyword evidence="31" id="KW-1185">Reference proteome</keyword>
<keyword evidence="9" id="KW-0597">Phosphoprotein</keyword>
<dbReference type="SMART" id="SM00233">
    <property type="entry name" value="PH"/>
    <property type="match status" value="1"/>
</dbReference>
<evidence type="ECO:0000256" key="2">
    <source>
        <dbReference type="ARBA" id="ARBA00004236"/>
    </source>
</evidence>
<keyword evidence="12 22" id="KW-0547">Nucleotide-binding</keyword>
<dbReference type="PANTHER" id="PTHR22988:SF73">
    <property type="entry name" value="RHO-ASSOCIATED PROTEIN KINASE"/>
    <property type="match status" value="1"/>
</dbReference>
<dbReference type="PROSITE" id="PS50081">
    <property type="entry name" value="ZF_DAG_PE_2"/>
    <property type="match status" value="1"/>
</dbReference>
<dbReference type="Gene3D" id="1.10.510.10">
    <property type="entry name" value="Transferase(Phosphotransferase) domain 1"/>
    <property type="match status" value="1"/>
</dbReference>
<dbReference type="GO" id="GO:1901888">
    <property type="term" value="P:regulation of cell junction assembly"/>
    <property type="evidence" value="ECO:0000318"/>
    <property type="project" value="GO_Central"/>
</dbReference>
<feature type="region of interest" description="Disordered" evidence="24">
    <location>
        <begin position="1017"/>
        <end position="1037"/>
    </location>
</feature>
<feature type="domain" description="AGC-kinase C-terminal" evidence="28">
    <location>
        <begin position="342"/>
        <end position="412"/>
    </location>
</feature>
<dbReference type="GO" id="GO:0031267">
    <property type="term" value="F:small GTPase binding"/>
    <property type="evidence" value="ECO:0007669"/>
    <property type="project" value="InterPro"/>
</dbReference>
<dbReference type="InterPro" id="IPR011009">
    <property type="entry name" value="Kinase-like_dom_sf"/>
</dbReference>
<dbReference type="CDD" id="cd05596">
    <property type="entry name" value="STKc_ROCK"/>
    <property type="match status" value="1"/>
</dbReference>
<evidence type="ECO:0000256" key="12">
    <source>
        <dbReference type="ARBA" id="ARBA00022741"/>
    </source>
</evidence>
<dbReference type="InterPro" id="IPR008271">
    <property type="entry name" value="Ser/Thr_kinase_AS"/>
</dbReference>
<evidence type="ECO:0000259" key="28">
    <source>
        <dbReference type="PROSITE" id="PS51285"/>
    </source>
</evidence>
<dbReference type="SUPFAM" id="SSF103652">
    <property type="entry name" value="G protein-binding domain"/>
    <property type="match status" value="1"/>
</dbReference>
<dbReference type="GO" id="GO:0030866">
    <property type="term" value="P:cortical actin cytoskeleton organization"/>
    <property type="evidence" value="ECO:0000318"/>
    <property type="project" value="GO_Central"/>
</dbReference>
<comment type="subcellular location">
    <subcellularLocation>
        <location evidence="2">Cell membrane</location>
    </subcellularLocation>
    <subcellularLocation>
        <location evidence="3">Cytoplasm</location>
        <location evidence="3">Cytoskeleton</location>
    </subcellularLocation>
</comment>
<feature type="coiled-coil region" evidence="23">
    <location>
        <begin position="843"/>
        <end position="997"/>
    </location>
</feature>
<feature type="binding site" evidence="22">
    <location>
        <position position="108"/>
    </location>
    <ligand>
        <name>ATP</name>
        <dbReference type="ChEBI" id="CHEBI:30616"/>
    </ligand>
</feature>
<evidence type="ECO:0000256" key="21">
    <source>
        <dbReference type="PROSITE-ProRule" id="PRU01206"/>
    </source>
</evidence>
<dbReference type="GO" id="GO:0005856">
    <property type="term" value="C:cytoskeleton"/>
    <property type="evidence" value="ECO:0000318"/>
    <property type="project" value="GO_Central"/>
</dbReference>
<dbReference type="PROSITE" id="PS50011">
    <property type="entry name" value="PROTEIN_KINASE_DOM"/>
    <property type="match status" value="1"/>
</dbReference>
<dbReference type="GO" id="GO:0007266">
    <property type="term" value="P:Rho protein signal transduction"/>
    <property type="evidence" value="ECO:0000318"/>
    <property type="project" value="GO_Central"/>
</dbReference>
<dbReference type="RefSeq" id="XP_030838506.1">
    <property type="nucleotide sequence ID" value="XM_030982646.1"/>
</dbReference>
<dbReference type="Proteomes" id="UP000007110">
    <property type="component" value="Unassembled WGS sequence"/>
</dbReference>
<dbReference type="InterPro" id="IPR046349">
    <property type="entry name" value="C1-like_sf"/>
</dbReference>
<dbReference type="SUPFAM" id="SSF57889">
    <property type="entry name" value="Cysteine-rich domain"/>
    <property type="match status" value="1"/>
</dbReference>
<dbReference type="InterPro" id="IPR002219">
    <property type="entry name" value="PKC_DAG/PE"/>
</dbReference>
<evidence type="ECO:0000256" key="23">
    <source>
        <dbReference type="SAM" id="Coils"/>
    </source>
</evidence>
<feature type="coiled-coil region" evidence="23">
    <location>
        <begin position="433"/>
        <end position="547"/>
    </location>
</feature>
<dbReference type="Gene3D" id="1.20.5.340">
    <property type="match status" value="1"/>
</dbReference>
<comment type="cofactor">
    <cofactor evidence="1">
        <name>Mg(2+)</name>
        <dbReference type="ChEBI" id="CHEBI:18420"/>
    </cofactor>
</comment>
<evidence type="ECO:0000256" key="18">
    <source>
        <dbReference type="ARBA" id="ARBA00023054"/>
    </source>
</evidence>
<dbReference type="InterPro" id="IPR057529">
    <property type="entry name" value="MRCK/ROCK_PH"/>
</dbReference>
<evidence type="ECO:0000256" key="3">
    <source>
        <dbReference type="ARBA" id="ARBA00004245"/>
    </source>
</evidence>
<dbReference type="EnsemblMetazoa" id="XM_030982646">
    <property type="protein sequence ID" value="XP_030838506"/>
    <property type="gene ID" value="GeneID_579202"/>
</dbReference>
<evidence type="ECO:0000256" key="20">
    <source>
        <dbReference type="ARBA" id="ARBA00023212"/>
    </source>
</evidence>
<dbReference type="InterPro" id="IPR011993">
    <property type="entry name" value="PH-like_dom_sf"/>
</dbReference>
<feature type="coiled-coil region" evidence="23">
    <location>
        <begin position="688"/>
        <end position="814"/>
    </location>
</feature>
<dbReference type="CDD" id="cd01242">
    <property type="entry name" value="PH_ROCK"/>
    <property type="match status" value="1"/>
</dbReference>
<dbReference type="FunFam" id="1.10.510.10:FF:000047">
    <property type="entry name" value="Rho-associated protein kinase 1"/>
    <property type="match status" value="1"/>
</dbReference>
<dbReference type="Gene3D" id="3.30.60.20">
    <property type="match status" value="1"/>
</dbReference>
<name>A0A7M7NP53_STRPU</name>
<dbReference type="Gene3D" id="3.30.200.20">
    <property type="entry name" value="Phosphorylase Kinase, domain 1"/>
    <property type="match status" value="1"/>
</dbReference>
<evidence type="ECO:0000256" key="7">
    <source>
        <dbReference type="ARBA" id="ARBA00022490"/>
    </source>
</evidence>
<dbReference type="Pfam" id="PF00069">
    <property type="entry name" value="Pkinase"/>
    <property type="match status" value="1"/>
</dbReference>
<dbReference type="SMART" id="SM00109">
    <property type="entry name" value="C1"/>
    <property type="match status" value="1"/>
</dbReference>
<keyword evidence="13" id="KW-0863">Zinc-finger</keyword>
<dbReference type="GO" id="GO:0031032">
    <property type="term" value="P:actomyosin structure organization"/>
    <property type="evidence" value="ECO:0000318"/>
    <property type="project" value="GO_Central"/>
</dbReference>
<dbReference type="Pfam" id="PF25346">
    <property type="entry name" value="PH_MRCK"/>
    <property type="match status" value="1"/>
</dbReference>
<evidence type="ECO:0000256" key="6">
    <source>
        <dbReference type="ARBA" id="ARBA00022475"/>
    </source>
</evidence>
<keyword evidence="6" id="KW-1003">Cell membrane</keyword>
<dbReference type="Pfam" id="PF08912">
    <property type="entry name" value="Rho_Binding"/>
    <property type="match status" value="1"/>
</dbReference>
<feature type="domain" description="Phorbol-ester/DAG-type" evidence="27">
    <location>
        <begin position="1237"/>
        <end position="1289"/>
    </location>
</feature>
<dbReference type="GO" id="GO:0048598">
    <property type="term" value="P:embryonic morphogenesis"/>
    <property type="evidence" value="ECO:0000318"/>
    <property type="project" value="GO_Central"/>
</dbReference>
<dbReference type="Gene3D" id="1.20.5.730">
    <property type="entry name" value="Single helix bin"/>
    <property type="match status" value="1"/>
</dbReference>
<evidence type="ECO:0000313" key="30">
    <source>
        <dbReference type="EnsemblMetazoa" id="XP_030838506"/>
    </source>
</evidence>
<evidence type="ECO:0000259" key="29">
    <source>
        <dbReference type="PROSITE" id="PS51859"/>
    </source>
</evidence>
<evidence type="ECO:0000256" key="17">
    <source>
        <dbReference type="ARBA" id="ARBA00022842"/>
    </source>
</evidence>
<evidence type="ECO:0000256" key="13">
    <source>
        <dbReference type="ARBA" id="ARBA00022771"/>
    </source>
</evidence>
<dbReference type="InterPro" id="IPR015008">
    <property type="entry name" value="ROCK_Rho-bd_dom"/>
</dbReference>
<dbReference type="OMA" id="IFEGWLS"/>
<keyword evidence="17" id="KW-0460">Magnesium</keyword>